<dbReference type="Pfam" id="PF18823">
    <property type="entry name" value="InPase"/>
    <property type="match status" value="1"/>
</dbReference>
<sequence length="204" mass="22553">MKSDAFTVIENAAHDGAFGHNNRPTPTDNQRLAGNYKVGRVSIHGMPVAIEQPRNSYRTGIDPKTGQRWTSRLAAHYGYFSGTKGADGDPVDCFIGPYPQAETAWIINQHVGGAFDEHKVMLCFLDLETARRAYLDSYERGWKGLHSMVKVSPQQLRWWLKNGDLRKALTSADLADANGPAAAEVRAARTAADYLQTRSTILGY</sequence>
<dbReference type="EMBL" id="LUUL01000088">
    <property type="protein sequence ID" value="OAI24559.1"/>
    <property type="molecule type" value="Genomic_DNA"/>
</dbReference>
<name>A0AA91I4K1_9GAMM</name>
<evidence type="ECO:0000313" key="2">
    <source>
        <dbReference type="EMBL" id="OAI24559.1"/>
    </source>
</evidence>
<keyword evidence="3" id="KW-1185">Reference proteome</keyword>
<dbReference type="Proteomes" id="UP000077734">
    <property type="component" value="Unassembled WGS sequence"/>
</dbReference>
<dbReference type="RefSeq" id="WP_064028250.1">
    <property type="nucleotide sequence ID" value="NZ_LUUL01000088.1"/>
</dbReference>
<dbReference type="GO" id="GO:0004427">
    <property type="term" value="F:inorganic diphosphate phosphatase activity"/>
    <property type="evidence" value="ECO:0007669"/>
    <property type="project" value="InterPro"/>
</dbReference>
<dbReference type="InterPro" id="IPR036649">
    <property type="entry name" value="Pyrophosphatase_sf"/>
</dbReference>
<comment type="caution">
    <text evidence="2">The sequence shown here is derived from an EMBL/GenBank/DDBJ whole genome shotgun (WGS) entry which is preliminary data.</text>
</comment>
<dbReference type="SUPFAM" id="SSF50324">
    <property type="entry name" value="Inorganic pyrophosphatase"/>
    <property type="match status" value="1"/>
</dbReference>
<organism evidence="2 3">
    <name type="scientific">Methylomonas koyamae</name>
    <dbReference type="NCBI Taxonomy" id="702114"/>
    <lineage>
        <taxon>Bacteria</taxon>
        <taxon>Pseudomonadati</taxon>
        <taxon>Pseudomonadota</taxon>
        <taxon>Gammaproteobacteria</taxon>
        <taxon>Methylococcales</taxon>
        <taxon>Methylococcaceae</taxon>
        <taxon>Methylomonas</taxon>
    </lineage>
</organism>
<evidence type="ECO:0000313" key="3">
    <source>
        <dbReference type="Proteomes" id="UP000077734"/>
    </source>
</evidence>
<dbReference type="GO" id="GO:0000287">
    <property type="term" value="F:magnesium ion binding"/>
    <property type="evidence" value="ECO:0007669"/>
    <property type="project" value="InterPro"/>
</dbReference>
<evidence type="ECO:0000259" key="1">
    <source>
        <dbReference type="Pfam" id="PF18823"/>
    </source>
</evidence>
<gene>
    <name evidence="2" type="ORF">A1356_15465</name>
</gene>
<accession>A0AA91I4K1</accession>
<dbReference type="AlphaFoldDB" id="A0AA91I4K1"/>
<protein>
    <recommendedName>
        <fullName evidence="1">Inorganic pyrophosphatase domain-containing protein</fullName>
    </recommendedName>
</protein>
<dbReference type="GO" id="GO:0006796">
    <property type="term" value="P:phosphate-containing compound metabolic process"/>
    <property type="evidence" value="ECO:0007669"/>
    <property type="project" value="InterPro"/>
</dbReference>
<dbReference type="InterPro" id="IPR041595">
    <property type="entry name" value="Inorganic_Pase"/>
</dbReference>
<reference evidence="2 3" key="1">
    <citation type="submission" date="2016-03" db="EMBL/GenBank/DDBJ databases">
        <authorList>
            <person name="Heylen K."/>
            <person name="De Vos P."/>
            <person name="Vekeman B."/>
        </authorList>
    </citation>
    <scope>NUCLEOTIDE SEQUENCE [LARGE SCALE GENOMIC DNA]</scope>
    <source>
        <strain evidence="2 3">R-49807</strain>
    </source>
</reference>
<feature type="domain" description="Inorganic pyrophosphatase" evidence="1">
    <location>
        <begin position="29"/>
        <end position="161"/>
    </location>
</feature>
<proteinExistence type="predicted"/>
<dbReference type="GO" id="GO:0005737">
    <property type="term" value="C:cytoplasm"/>
    <property type="evidence" value="ECO:0007669"/>
    <property type="project" value="InterPro"/>
</dbReference>